<dbReference type="AlphaFoldDB" id="A0A7C2Z2X9"/>
<protein>
    <submittedName>
        <fullName evidence="1">Uncharacterized protein</fullName>
    </submittedName>
</protein>
<proteinExistence type="predicted"/>
<sequence>MTRYIVALIFVSLSYAQNAFQSLEGVVGYIVVEKRGKVENYLVIEDKGGSVKTVKVDKKPSDYLKRVEEGGKK</sequence>
<evidence type="ECO:0000313" key="1">
    <source>
        <dbReference type="EMBL" id="HEW45683.1"/>
    </source>
</evidence>
<dbReference type="EMBL" id="DSFP01000031">
    <property type="protein sequence ID" value="HEW45683.1"/>
    <property type="molecule type" value="Genomic_DNA"/>
</dbReference>
<comment type="caution">
    <text evidence="1">The sequence shown here is derived from an EMBL/GenBank/DDBJ whole genome shotgun (WGS) entry which is preliminary data.</text>
</comment>
<gene>
    <name evidence="1" type="ORF">ENO47_03310</name>
</gene>
<organism evidence="1">
    <name type="scientific">Hydrogenobacter sp</name>
    <dbReference type="NCBI Taxonomy" id="2152829"/>
    <lineage>
        <taxon>Bacteria</taxon>
        <taxon>Pseudomonadati</taxon>
        <taxon>Aquificota</taxon>
        <taxon>Aquificia</taxon>
        <taxon>Aquificales</taxon>
        <taxon>Aquificaceae</taxon>
        <taxon>Hydrogenobacter</taxon>
    </lineage>
</organism>
<accession>A0A7C2Z2X9</accession>
<name>A0A7C2Z2X9_9AQUI</name>
<reference evidence="1" key="1">
    <citation type="journal article" date="2020" name="mSystems">
        <title>Genome- and Community-Level Interaction Insights into Carbon Utilization and Element Cycling Functions of Hydrothermarchaeota in Hydrothermal Sediment.</title>
        <authorList>
            <person name="Zhou Z."/>
            <person name="Liu Y."/>
            <person name="Xu W."/>
            <person name="Pan J."/>
            <person name="Luo Z.H."/>
            <person name="Li M."/>
        </authorList>
    </citation>
    <scope>NUCLEOTIDE SEQUENCE [LARGE SCALE GENOMIC DNA]</scope>
    <source>
        <strain evidence="1">SpSt-132</strain>
    </source>
</reference>